<dbReference type="PATRIC" id="fig|1254432.3.peg.1852"/>
<gene>
    <name evidence="4" type="ORF">SCE1572_08325</name>
</gene>
<organism evidence="4 5">
    <name type="scientific">Sorangium cellulosum So0157-2</name>
    <dbReference type="NCBI Taxonomy" id="1254432"/>
    <lineage>
        <taxon>Bacteria</taxon>
        <taxon>Pseudomonadati</taxon>
        <taxon>Myxococcota</taxon>
        <taxon>Polyangia</taxon>
        <taxon>Polyangiales</taxon>
        <taxon>Polyangiaceae</taxon>
        <taxon>Sorangium</taxon>
    </lineage>
</organism>
<dbReference type="Proteomes" id="UP000014803">
    <property type="component" value="Chromosome"/>
</dbReference>
<evidence type="ECO:0000313" key="4">
    <source>
        <dbReference type="EMBL" id="AGP34509.1"/>
    </source>
</evidence>
<evidence type="ECO:0000256" key="1">
    <source>
        <dbReference type="SAM" id="MobiDB-lite"/>
    </source>
</evidence>
<evidence type="ECO:0000259" key="3">
    <source>
        <dbReference type="Pfam" id="PF13084"/>
    </source>
</evidence>
<dbReference type="STRING" id="1254432.SCE1572_08325"/>
<dbReference type="KEGG" id="scu:SCE1572_08325"/>
<feature type="chain" id="PRO_5004533910" description="DUF3943 domain-containing protein" evidence="2">
    <location>
        <begin position="32"/>
        <end position="259"/>
    </location>
</feature>
<name>S4XPU8_SORCE</name>
<protein>
    <recommendedName>
        <fullName evidence="3">DUF3943 domain-containing protein</fullName>
    </recommendedName>
</protein>
<sequence>MLLARAAPAVSMASIRLHAAAVLAVLSSACAGPVTTAPPATAPPAGSAAPQAPSVAPPAGAAAPPRRAPPAGAPGARPGAVAAASAEPAWTPPIVHTLAVFTVTRSVEAVLWPDPFADFRLERWGYHYGEAFTKPPLFDADQPAFRWDHDPWPINVIGHALLGSEIYFRARSCRFGVPAAVAFAIAGTHLWEYGYEANGVRPSALDLVYTPLAGALLGELRHATWRAAGSIESAPARVLVRALVDPFGEIERGAGVFDC</sequence>
<proteinExistence type="predicted"/>
<dbReference type="Pfam" id="PF13084">
    <property type="entry name" value="DUF3943"/>
    <property type="match status" value="1"/>
</dbReference>
<feature type="domain" description="DUF3943" evidence="3">
    <location>
        <begin position="145"/>
        <end position="246"/>
    </location>
</feature>
<dbReference type="EMBL" id="CP003969">
    <property type="protein sequence ID" value="AGP34509.1"/>
    <property type="molecule type" value="Genomic_DNA"/>
</dbReference>
<dbReference type="eggNOG" id="COG3637">
    <property type="taxonomic scope" value="Bacteria"/>
</dbReference>
<feature type="compositionally biased region" description="Low complexity" evidence="1">
    <location>
        <begin position="36"/>
        <end position="65"/>
    </location>
</feature>
<evidence type="ECO:0000313" key="5">
    <source>
        <dbReference type="Proteomes" id="UP000014803"/>
    </source>
</evidence>
<keyword evidence="2" id="KW-0732">Signal</keyword>
<dbReference type="PROSITE" id="PS51257">
    <property type="entry name" value="PROKAR_LIPOPROTEIN"/>
    <property type="match status" value="1"/>
</dbReference>
<reference evidence="4 5" key="1">
    <citation type="journal article" date="2013" name="Sci. Rep.">
        <title>Extraordinary expansion of a Sorangium cellulosum genome from an alkaline milieu.</title>
        <authorList>
            <person name="Han K."/>
            <person name="Li Z.F."/>
            <person name="Peng R."/>
            <person name="Zhu L.P."/>
            <person name="Zhou T."/>
            <person name="Wang L.G."/>
            <person name="Li S.G."/>
            <person name="Zhang X.B."/>
            <person name="Hu W."/>
            <person name="Wu Z.H."/>
            <person name="Qin N."/>
            <person name="Li Y.Z."/>
        </authorList>
    </citation>
    <scope>NUCLEOTIDE SEQUENCE [LARGE SCALE GENOMIC DNA]</scope>
    <source>
        <strain evidence="4 5">So0157-2</strain>
    </source>
</reference>
<accession>S4XPU8</accession>
<dbReference type="AlphaFoldDB" id="S4XPU8"/>
<feature type="signal peptide" evidence="2">
    <location>
        <begin position="1"/>
        <end position="31"/>
    </location>
</feature>
<dbReference type="HOGENOM" id="CLU_1174815_0_0_7"/>
<evidence type="ECO:0000256" key="2">
    <source>
        <dbReference type="SAM" id="SignalP"/>
    </source>
</evidence>
<dbReference type="InterPro" id="IPR025079">
    <property type="entry name" value="DUF3943"/>
</dbReference>
<feature type="region of interest" description="Disordered" evidence="1">
    <location>
        <begin position="36"/>
        <end position="80"/>
    </location>
</feature>